<organism evidence="2 3">
    <name type="scientific">Macrosiphum euphorbiae</name>
    <name type="common">potato aphid</name>
    <dbReference type="NCBI Taxonomy" id="13131"/>
    <lineage>
        <taxon>Eukaryota</taxon>
        <taxon>Metazoa</taxon>
        <taxon>Ecdysozoa</taxon>
        <taxon>Arthropoda</taxon>
        <taxon>Hexapoda</taxon>
        <taxon>Insecta</taxon>
        <taxon>Pterygota</taxon>
        <taxon>Neoptera</taxon>
        <taxon>Paraneoptera</taxon>
        <taxon>Hemiptera</taxon>
        <taxon>Sternorrhyncha</taxon>
        <taxon>Aphidomorpha</taxon>
        <taxon>Aphidoidea</taxon>
        <taxon>Aphididae</taxon>
        <taxon>Macrosiphini</taxon>
        <taxon>Macrosiphum</taxon>
    </lineage>
</organism>
<accession>A0AAV0W0E5</accession>
<dbReference type="EMBL" id="CARXXK010000001">
    <property type="protein sequence ID" value="CAI6348611.1"/>
    <property type="molecule type" value="Genomic_DNA"/>
</dbReference>
<dbReference type="AlphaFoldDB" id="A0AAV0W0E5"/>
<proteinExistence type="predicted"/>
<evidence type="ECO:0000313" key="2">
    <source>
        <dbReference type="EMBL" id="CAI6348611.1"/>
    </source>
</evidence>
<keyword evidence="1" id="KW-0175">Coiled coil</keyword>
<dbReference type="InterPro" id="IPR038929">
    <property type="entry name" value="CCDC13"/>
</dbReference>
<name>A0AAV0W0E5_9HEMI</name>
<protein>
    <submittedName>
        <fullName evidence="2">Uncharacterized protein</fullName>
    </submittedName>
</protein>
<evidence type="ECO:0000313" key="3">
    <source>
        <dbReference type="Proteomes" id="UP001160148"/>
    </source>
</evidence>
<feature type="coiled-coil region" evidence="1">
    <location>
        <begin position="53"/>
        <end position="87"/>
    </location>
</feature>
<reference evidence="2 3" key="1">
    <citation type="submission" date="2023-01" db="EMBL/GenBank/DDBJ databases">
        <authorList>
            <person name="Whitehead M."/>
        </authorList>
    </citation>
    <scope>NUCLEOTIDE SEQUENCE [LARGE SCALE GENOMIC DNA]</scope>
</reference>
<dbReference type="PANTHER" id="PTHR31935:SF1">
    <property type="entry name" value="COILED-COIL DOMAIN-CONTAINING PROTEIN 13"/>
    <property type="match status" value="1"/>
</dbReference>
<evidence type="ECO:0000256" key="1">
    <source>
        <dbReference type="SAM" id="Coils"/>
    </source>
</evidence>
<dbReference type="PANTHER" id="PTHR31935">
    <property type="entry name" value="COILED-COIL DOMAIN-CONTAINING PROTEIN 13"/>
    <property type="match status" value="1"/>
</dbReference>
<dbReference type="Proteomes" id="UP001160148">
    <property type="component" value="Unassembled WGS sequence"/>
</dbReference>
<sequence>MDTIKKYFIKSVTDSGITSMDENDESNVNTIRNKTQDKENEMIIESCSESINMTNIQDTNKHFLNKIKSLEEENDRLLSIIENKNIINKDSLKCNCNTMPDFANKKILQLTDRVHELMSELQIIKSSASDDYAKNKDFTEIKQLTDKYNLSNKTICNYRNQIRQLKNDLKITQNALSNEIGDPAMMQTVLLGTGKSNYIGRAQKILVLQQRVNELQAKQRDSKIKELHNSTVNTRKMEKASKAINDQILKDTQLKVRELAKSEEIWKSRSKALDVEITVLRVQIQKLLSKSEFDNQLIDQLKAELSNNNKQRLKTKDSVTKLEESITLLQSKNEKAAKIIEQQTSDLKDRDMRISHLESKILNINETIQDRNMRSIDFTDPKEIFIKKLNGFENQQLVDLLRIAHNKICEHVLVAIDFKNKYLMEKQKLQKFESKMGCLSSSFKQRSNSISYHLKNELNPNEKLIELQNKLELVEEERAAFKERLDTLIMLNKDNVHTFTRSLNNMKQQLIQ</sequence>
<gene>
    <name evidence="2" type="ORF">MEUPH1_LOCUS5271</name>
</gene>
<keyword evidence="3" id="KW-1185">Reference proteome</keyword>
<comment type="caution">
    <text evidence="2">The sequence shown here is derived from an EMBL/GenBank/DDBJ whole genome shotgun (WGS) entry which is preliminary data.</text>
</comment>